<evidence type="ECO:0000313" key="4">
    <source>
        <dbReference type="Proteomes" id="UP001560573"/>
    </source>
</evidence>
<comment type="caution">
    <text evidence="3">The sequence shown here is derived from an EMBL/GenBank/DDBJ whole genome shotgun (WGS) entry which is preliminary data.</text>
</comment>
<keyword evidence="1" id="KW-0732">Signal</keyword>
<evidence type="ECO:0000313" key="3">
    <source>
        <dbReference type="EMBL" id="MEX6686251.1"/>
    </source>
</evidence>
<feature type="chain" id="PRO_5045886638" evidence="1">
    <location>
        <begin position="23"/>
        <end position="476"/>
    </location>
</feature>
<protein>
    <submittedName>
        <fullName evidence="3">DUF1080 domain-containing protein</fullName>
    </submittedName>
</protein>
<evidence type="ECO:0000256" key="1">
    <source>
        <dbReference type="SAM" id="SignalP"/>
    </source>
</evidence>
<dbReference type="RefSeq" id="WP_369327642.1">
    <property type="nucleotide sequence ID" value="NZ_JAULBC010000001.1"/>
</dbReference>
<dbReference type="InterPro" id="IPR010496">
    <property type="entry name" value="AL/BT2_dom"/>
</dbReference>
<dbReference type="Pfam" id="PF06439">
    <property type="entry name" value="3keto-disac_hyd"/>
    <property type="match status" value="1"/>
</dbReference>
<evidence type="ECO:0000259" key="2">
    <source>
        <dbReference type="Pfam" id="PF06439"/>
    </source>
</evidence>
<feature type="domain" description="3-keto-alpha-glucoside-1,2-lyase/3-keto-2-hydroxy-glucal hydratase" evidence="2">
    <location>
        <begin position="35"/>
        <end position="241"/>
    </location>
</feature>
<proteinExistence type="predicted"/>
<name>A0ABV3ZAZ1_9BACT</name>
<reference evidence="3 4" key="1">
    <citation type="submission" date="2023-07" db="EMBL/GenBank/DDBJ databases">
        <authorList>
            <person name="Lian W.-H."/>
        </authorList>
    </citation>
    <scope>NUCLEOTIDE SEQUENCE [LARGE SCALE GENOMIC DNA]</scope>
    <source>
        <strain evidence="3 4">SYSU DXS3180</strain>
    </source>
</reference>
<gene>
    <name evidence="3" type="ORF">QTN47_02030</name>
</gene>
<dbReference type="Proteomes" id="UP001560573">
    <property type="component" value="Unassembled WGS sequence"/>
</dbReference>
<feature type="signal peptide" evidence="1">
    <location>
        <begin position="1"/>
        <end position="22"/>
    </location>
</feature>
<dbReference type="Gene3D" id="2.60.120.560">
    <property type="entry name" value="Exo-inulinase, domain 1"/>
    <property type="match status" value="1"/>
</dbReference>
<keyword evidence="4" id="KW-1185">Reference proteome</keyword>
<sequence>MKRMNKMRYLFAGLICWQTALAQDGTATANIVFNDLSDFKNAGANWTIAGDAACNFNQPNDIQAIAGKGCVVDKPDSKNNSHLITQKEFGDAEVELDFMMAKGSNSGIYLQGRYEVQLFDSWQKIHPTFSDCGGVYQRWDESRSGDEKGYEGTAPLVNVSRAPGLWQHVKIRFRAPKFGADGKKISNAVFEEVYLNGSLVQEETAVTGPTRASAFNDEKALGPLMLQGDHGPVAFKNVQIRPLQSAMAPAKKRRSIDNPIVYTPSSNEPVLLRSFWQYGDTKLTHVISAGYPDQTNFAYNLKEGALLQVWRGPFLDVTDMWHERGEPQLAKPLGSAITFPNQPPVAVLTSNTAAWPDSVAFDDFNNKGYSLDKERNPTFKYNYNGINVMDKIFSANGAGLTREIKVDNPPAQLYCKIATADNIQQLSKGLYAVSNKSYYLQIDEKYAPVIRQTAKGQEMLVPVNAQNNTVSYSITW</sequence>
<accession>A0ABV3ZAZ1</accession>
<organism evidence="3 4">
    <name type="scientific">Danxiaibacter flavus</name>
    <dbReference type="NCBI Taxonomy" id="3049108"/>
    <lineage>
        <taxon>Bacteria</taxon>
        <taxon>Pseudomonadati</taxon>
        <taxon>Bacteroidota</taxon>
        <taxon>Chitinophagia</taxon>
        <taxon>Chitinophagales</taxon>
        <taxon>Chitinophagaceae</taxon>
        <taxon>Danxiaibacter</taxon>
    </lineage>
</organism>
<dbReference type="EMBL" id="JAULBC010000001">
    <property type="protein sequence ID" value="MEX6686251.1"/>
    <property type="molecule type" value="Genomic_DNA"/>
</dbReference>